<organism evidence="3 4">
    <name type="scientific">Arthrobacter ramosus</name>
    <dbReference type="NCBI Taxonomy" id="1672"/>
    <lineage>
        <taxon>Bacteria</taxon>
        <taxon>Bacillati</taxon>
        <taxon>Actinomycetota</taxon>
        <taxon>Actinomycetes</taxon>
        <taxon>Micrococcales</taxon>
        <taxon>Micrococcaceae</taxon>
        <taxon>Arthrobacter</taxon>
    </lineage>
</organism>
<dbReference type="InterPro" id="IPR041229">
    <property type="entry name" value="HEPN_Apea"/>
</dbReference>
<dbReference type="Pfam" id="PF18739">
    <property type="entry name" value="HEPN_Apea"/>
    <property type="match status" value="1"/>
</dbReference>
<feature type="domain" description="ApeA N-terminal" evidence="2">
    <location>
        <begin position="13"/>
        <end position="306"/>
    </location>
</feature>
<protein>
    <submittedName>
        <fullName evidence="3">HEPN domain-containing protein</fullName>
    </submittedName>
</protein>
<keyword evidence="4" id="KW-1185">Reference proteome</keyword>
<reference evidence="3 4" key="1">
    <citation type="submission" date="2024-09" db="EMBL/GenBank/DDBJ databases">
        <authorList>
            <person name="Sun Q."/>
            <person name="Mori K."/>
        </authorList>
    </citation>
    <scope>NUCLEOTIDE SEQUENCE [LARGE SCALE GENOMIC DNA]</scope>
    <source>
        <strain evidence="3 4">JCM 1334</strain>
    </source>
</reference>
<evidence type="ECO:0000259" key="2">
    <source>
        <dbReference type="Pfam" id="PF18862"/>
    </source>
</evidence>
<feature type="domain" description="Apea-like HEPN" evidence="1">
    <location>
        <begin position="336"/>
        <end position="465"/>
    </location>
</feature>
<evidence type="ECO:0000313" key="4">
    <source>
        <dbReference type="Proteomes" id="UP001589702"/>
    </source>
</evidence>
<proteinExistence type="predicted"/>
<dbReference type="InterPro" id="IPR041223">
    <property type="entry name" value="ApeA_NTD"/>
</dbReference>
<sequence length="495" mass="54740">MADDPLNLDASAEWAGLWWLPDDPDYRVPGFLRYEPGDGLTLSLIGAFEDRLMTTLAPGVVAVHEGQQTWDVIHGAAEQREITLLGCIPNGGKRTYGARVKSPDKQTVVATRALIGVHVSSEDEAVFSAAEVSVEDLGLWAASSVFEGLLGAHDDGKLDGSGSISVKTAEVQSVEFEGTEYRLSHRHALPYFDQRKGSTVGRMRDTAFVRVAPVEAFSLSSALKAASLIQDLIALAMHRATGVIWLRLEVAETDSEPRGNRLALRRNADVLYSPAVLGKHDAKVVDQHRIFFTCASIPFEEVVPRWIDAHGRLQAAINMTLGLRYAPARYVENNLLTAVGAAEVLHRGLRIDERPFPADEFKPMREATLEHVPEEHRERFKGAIRNDPTLRDRLHALAARPDHEAISMLMPDVDRWARRTTLARNDLAHEGKTPKHSFEELIAVVDVTTAVVTLNLLHELGVPAERQREIVRDHPQLRSTAKSAREWFFAPGTGS</sequence>
<dbReference type="Proteomes" id="UP001589702">
    <property type="component" value="Unassembled WGS sequence"/>
</dbReference>
<evidence type="ECO:0000259" key="1">
    <source>
        <dbReference type="Pfam" id="PF18739"/>
    </source>
</evidence>
<dbReference type="Pfam" id="PF18862">
    <property type="entry name" value="ApeA_NTD1"/>
    <property type="match status" value="1"/>
</dbReference>
<dbReference type="EMBL" id="JBHMBC010000016">
    <property type="protein sequence ID" value="MFB9820047.1"/>
    <property type="molecule type" value="Genomic_DNA"/>
</dbReference>
<name>A0ABV5XZ73_ARTRM</name>
<accession>A0ABV5XZ73</accession>
<evidence type="ECO:0000313" key="3">
    <source>
        <dbReference type="EMBL" id="MFB9820047.1"/>
    </source>
</evidence>
<comment type="caution">
    <text evidence="3">The sequence shown here is derived from an EMBL/GenBank/DDBJ whole genome shotgun (WGS) entry which is preliminary data.</text>
</comment>
<dbReference type="RefSeq" id="WP_234752269.1">
    <property type="nucleotide sequence ID" value="NZ_BAAAWN010000001.1"/>
</dbReference>
<gene>
    <name evidence="3" type="ORF">ACFFP1_11105</name>
</gene>